<accession>A0A0B6Z583</accession>
<dbReference type="AlphaFoldDB" id="A0A0B6Z583"/>
<feature type="non-terminal residue" evidence="1">
    <location>
        <position position="67"/>
    </location>
</feature>
<dbReference type="EMBL" id="HACG01016944">
    <property type="protein sequence ID" value="CEK63809.1"/>
    <property type="molecule type" value="Transcribed_RNA"/>
</dbReference>
<sequence length="67" mass="7236">TIQNRLVTAGDSVVQFSGSQASGTTYGVTGSSFDIKEVQFLQKRESSLSLHVNLLETSTSFPHGLYI</sequence>
<reference evidence="1" key="1">
    <citation type="submission" date="2014-12" db="EMBL/GenBank/DDBJ databases">
        <title>Insight into the proteome of Arion vulgaris.</title>
        <authorList>
            <person name="Aradska J."/>
            <person name="Bulat T."/>
            <person name="Smidak R."/>
            <person name="Sarate P."/>
            <person name="Gangsoo J."/>
            <person name="Sialana F."/>
            <person name="Bilban M."/>
            <person name="Lubec G."/>
        </authorList>
    </citation>
    <scope>NUCLEOTIDE SEQUENCE</scope>
    <source>
        <tissue evidence="1">Skin</tissue>
    </source>
</reference>
<evidence type="ECO:0000313" key="1">
    <source>
        <dbReference type="EMBL" id="CEK63809.1"/>
    </source>
</evidence>
<name>A0A0B6Z583_9EUPU</name>
<proteinExistence type="predicted"/>
<gene>
    <name evidence="1" type="primary">ORF49593</name>
</gene>
<protein>
    <submittedName>
        <fullName evidence="1">Uncharacterized protein</fullName>
    </submittedName>
</protein>
<organism evidence="1">
    <name type="scientific">Arion vulgaris</name>
    <dbReference type="NCBI Taxonomy" id="1028688"/>
    <lineage>
        <taxon>Eukaryota</taxon>
        <taxon>Metazoa</taxon>
        <taxon>Spiralia</taxon>
        <taxon>Lophotrochozoa</taxon>
        <taxon>Mollusca</taxon>
        <taxon>Gastropoda</taxon>
        <taxon>Heterobranchia</taxon>
        <taxon>Euthyneura</taxon>
        <taxon>Panpulmonata</taxon>
        <taxon>Eupulmonata</taxon>
        <taxon>Stylommatophora</taxon>
        <taxon>Helicina</taxon>
        <taxon>Arionoidea</taxon>
        <taxon>Arionidae</taxon>
        <taxon>Arion</taxon>
    </lineage>
</organism>
<feature type="non-terminal residue" evidence="1">
    <location>
        <position position="1"/>
    </location>
</feature>